<name>A0ABQ0YNR5_9NOCA</name>
<accession>A0ABQ0YNR5</accession>
<evidence type="ECO:0000256" key="1">
    <source>
        <dbReference type="SAM" id="MobiDB-lite"/>
    </source>
</evidence>
<feature type="compositionally biased region" description="Basic and acidic residues" evidence="1">
    <location>
        <begin position="60"/>
        <end position="70"/>
    </location>
</feature>
<keyword evidence="3" id="KW-1185">Reference proteome</keyword>
<gene>
    <name evidence="2" type="ORF">RAJCM14343_3456</name>
</gene>
<evidence type="ECO:0000313" key="3">
    <source>
        <dbReference type="Proteomes" id="UP000325466"/>
    </source>
</evidence>
<organism evidence="2 3">
    <name type="scientific">Rhodococcus aetherivorans</name>
    <dbReference type="NCBI Taxonomy" id="191292"/>
    <lineage>
        <taxon>Bacteria</taxon>
        <taxon>Bacillati</taxon>
        <taxon>Actinomycetota</taxon>
        <taxon>Actinomycetes</taxon>
        <taxon>Mycobacteriales</taxon>
        <taxon>Nocardiaceae</taxon>
        <taxon>Rhodococcus</taxon>
    </lineage>
</organism>
<sequence>MAPGEAGDEAVRAGTGRGAEHGEQQYGHGGSVPRARRRHGDLAARRRNLWITGPGVDNRLPGRIEPDLRT</sequence>
<protein>
    <submittedName>
        <fullName evidence="2">Uncharacterized protein</fullName>
    </submittedName>
</protein>
<reference evidence="2 3" key="1">
    <citation type="journal article" date="2018" name="Biodegradation">
        <title>1,4-Dioxane degradation characteristics of Rhodococcus aetherivorans JCM 14343.</title>
        <authorList>
            <person name="Inoue D."/>
            <person name="Tsunoda T."/>
            <person name="Yamamoto N."/>
            <person name="Ike M."/>
            <person name="Sei K."/>
        </authorList>
    </citation>
    <scope>NUCLEOTIDE SEQUENCE [LARGE SCALE GENOMIC DNA]</scope>
    <source>
        <strain evidence="2 3">JCM 14343</strain>
    </source>
</reference>
<dbReference type="EMBL" id="BLAH01000092">
    <property type="protein sequence ID" value="GES38196.1"/>
    <property type="molecule type" value="Genomic_DNA"/>
</dbReference>
<proteinExistence type="predicted"/>
<evidence type="ECO:0000313" key="2">
    <source>
        <dbReference type="EMBL" id="GES38196.1"/>
    </source>
</evidence>
<dbReference type="Proteomes" id="UP000325466">
    <property type="component" value="Unassembled WGS sequence"/>
</dbReference>
<comment type="caution">
    <text evidence="2">The sequence shown here is derived from an EMBL/GenBank/DDBJ whole genome shotgun (WGS) entry which is preliminary data.</text>
</comment>
<feature type="region of interest" description="Disordered" evidence="1">
    <location>
        <begin position="1"/>
        <end position="70"/>
    </location>
</feature>